<feature type="compositionally biased region" description="Basic and acidic residues" evidence="2">
    <location>
        <begin position="16"/>
        <end position="25"/>
    </location>
</feature>
<accession>A0AA36INJ0</accession>
<organism evidence="4 5">
    <name type="scientific">Effrenium voratum</name>
    <dbReference type="NCBI Taxonomy" id="2562239"/>
    <lineage>
        <taxon>Eukaryota</taxon>
        <taxon>Sar</taxon>
        <taxon>Alveolata</taxon>
        <taxon>Dinophyceae</taxon>
        <taxon>Suessiales</taxon>
        <taxon>Symbiodiniaceae</taxon>
        <taxon>Effrenium</taxon>
    </lineage>
</organism>
<keyword evidence="5" id="KW-1185">Reference proteome</keyword>
<reference evidence="4" key="1">
    <citation type="submission" date="2023-08" db="EMBL/GenBank/DDBJ databases">
        <authorList>
            <person name="Chen Y."/>
            <person name="Shah S."/>
            <person name="Dougan E. K."/>
            <person name="Thang M."/>
            <person name="Chan C."/>
        </authorList>
    </citation>
    <scope>NUCLEOTIDE SEQUENCE</scope>
</reference>
<feature type="transmembrane region" description="Helical" evidence="3">
    <location>
        <begin position="37"/>
        <end position="55"/>
    </location>
</feature>
<evidence type="ECO:0000256" key="3">
    <source>
        <dbReference type="SAM" id="Phobius"/>
    </source>
</evidence>
<evidence type="ECO:0000256" key="1">
    <source>
        <dbReference type="SAM" id="Coils"/>
    </source>
</evidence>
<proteinExistence type="predicted"/>
<name>A0AA36INJ0_9DINO</name>
<protein>
    <submittedName>
        <fullName evidence="4">Uncharacterized protein</fullName>
    </submittedName>
</protein>
<dbReference type="EMBL" id="CAUJNA010002157">
    <property type="protein sequence ID" value="CAJ1390835.1"/>
    <property type="molecule type" value="Genomic_DNA"/>
</dbReference>
<evidence type="ECO:0000313" key="5">
    <source>
        <dbReference type="Proteomes" id="UP001178507"/>
    </source>
</evidence>
<sequence length="773" mass="81602">MEDHECLVAQEEPGEEPLREQESGKDQASCRSRLQKLGIAAALLGCCLALASFAMQMPGRKCSDVVLSAELSKRVPWTGKRRGSMERRLNVVTVQEAQQIVVNFGRVFGDVTAETTKIANAFAAESEPAVDPKRVQDRAEARCILGTLAVAEGLAKIGTNLQSSKAVCSPDPIFSILPGKFGKLVRGLKAWVCAINIELVIAGWLGLASGLAGASVTCSIAANATTSLKQDQQLTASCTSAGFSMVSLLISLAGSLQLSIVGCEIVAQHIEEKLSGGLNLIGASGPANFGKTNVDPSKLKQMSEALYKQLSPDNFGSDTGTAIAPSINAAGASAAAAAFSTASATSGVGAAAAAAGPVALGRRLFLGGGPENIMTQCVVDIAQALTQLALMGVTMDSLANADCRNPFLGITFAKAIPKPIRSRVENSVRAACALGINGVLANLGVVVVFLSFTSFHCTNQANVKAICGAGVAGIEAGLAGLAGSGAAAYIACTEGGRINKTTALITKFTTDYLNEAAEDVVQETCPDLSLECFTEFAGFFANCPVGSTVPGPVTAQCPRLPTRDSCPGIQHCRSSFNLYRQTLIQNGDVWFPALGSQEFVDLVDNANPCFQYLTCFLNYVPPTRRLQNGSYEKMPESPDKLFSDGMRTLLLQKIFGPDPEHWRPSAHGPGSFELLGGKIADGEIQGKPMSEVPKDHSLQLHERLWASIGKNLSNMALEVNESIQNLSASLLRANEEGQAILEQVSKEIKKKQEAELCAEEQEFLVDDHQETMP</sequence>
<evidence type="ECO:0000256" key="2">
    <source>
        <dbReference type="SAM" id="MobiDB-lite"/>
    </source>
</evidence>
<evidence type="ECO:0000313" key="4">
    <source>
        <dbReference type="EMBL" id="CAJ1390835.1"/>
    </source>
</evidence>
<feature type="coiled-coil region" evidence="1">
    <location>
        <begin position="734"/>
        <end position="761"/>
    </location>
</feature>
<comment type="caution">
    <text evidence="4">The sequence shown here is derived from an EMBL/GenBank/DDBJ whole genome shotgun (WGS) entry which is preliminary data.</text>
</comment>
<keyword evidence="1" id="KW-0175">Coiled coil</keyword>
<dbReference type="AlphaFoldDB" id="A0AA36INJ0"/>
<keyword evidence="3" id="KW-0812">Transmembrane</keyword>
<keyword evidence="3" id="KW-1133">Transmembrane helix</keyword>
<keyword evidence="3" id="KW-0472">Membrane</keyword>
<dbReference type="Proteomes" id="UP001178507">
    <property type="component" value="Unassembled WGS sequence"/>
</dbReference>
<feature type="region of interest" description="Disordered" evidence="2">
    <location>
        <begin position="1"/>
        <end position="26"/>
    </location>
</feature>
<gene>
    <name evidence="4" type="ORF">EVOR1521_LOCUS16146</name>
</gene>